<organism evidence="2 3">
    <name type="scientific">Nocardioides terrae</name>
    <dbReference type="NCBI Taxonomy" id="574651"/>
    <lineage>
        <taxon>Bacteria</taxon>
        <taxon>Bacillati</taxon>
        <taxon>Actinomycetota</taxon>
        <taxon>Actinomycetes</taxon>
        <taxon>Propionibacteriales</taxon>
        <taxon>Nocardioidaceae</taxon>
        <taxon>Nocardioides</taxon>
    </lineage>
</organism>
<dbReference type="InterPro" id="IPR003615">
    <property type="entry name" value="HNH_nuc"/>
</dbReference>
<dbReference type="InterPro" id="IPR029471">
    <property type="entry name" value="HNH_5"/>
</dbReference>
<sequence>MAATHVALLNASYEPLGKVTFQHAVRMLFREVAIVEEAHDDRMIGPHPWPRVIRLVRYIRMHWMYRPAAYSRESVLRRDRHRCAYCGHHASTIDHVVPASRGGGWTWLNTVAACRLCNGRKANRTPAEAGMRLRIEPYVPTRAQLAALDHL</sequence>
<dbReference type="Pfam" id="PF14279">
    <property type="entry name" value="HNH_5"/>
    <property type="match status" value="1"/>
</dbReference>
<protein>
    <submittedName>
        <fullName evidence="2">5-methylcytosine-specific restriction endonuclease McrA</fullName>
    </submittedName>
</protein>
<name>A0A1I1I5I7_9ACTN</name>
<dbReference type="Proteomes" id="UP000198832">
    <property type="component" value="Unassembled WGS sequence"/>
</dbReference>
<accession>A0A1I1I5I7</accession>
<feature type="domain" description="HNH nuclease" evidence="1">
    <location>
        <begin position="70"/>
        <end position="119"/>
    </location>
</feature>
<dbReference type="STRING" id="574651.SAMN04487968_10575"/>
<proteinExistence type="predicted"/>
<keyword evidence="2" id="KW-0255">Endonuclease</keyword>
<dbReference type="InterPro" id="IPR052892">
    <property type="entry name" value="NA-targeting_endonuclease"/>
</dbReference>
<evidence type="ECO:0000259" key="1">
    <source>
        <dbReference type="SMART" id="SM00507"/>
    </source>
</evidence>
<gene>
    <name evidence="2" type="ORF">SAMN04487968_10575</name>
</gene>
<dbReference type="RefSeq" id="WP_091122434.1">
    <property type="nucleotide sequence ID" value="NZ_FOLB01000005.1"/>
</dbReference>
<dbReference type="OrthoDB" id="9802901at2"/>
<evidence type="ECO:0000313" key="2">
    <source>
        <dbReference type="EMBL" id="SFC29468.1"/>
    </source>
</evidence>
<keyword evidence="3" id="KW-1185">Reference proteome</keyword>
<evidence type="ECO:0000313" key="3">
    <source>
        <dbReference type="Proteomes" id="UP000198832"/>
    </source>
</evidence>
<dbReference type="AlphaFoldDB" id="A0A1I1I5I7"/>
<dbReference type="SMART" id="SM00507">
    <property type="entry name" value="HNHc"/>
    <property type="match status" value="1"/>
</dbReference>
<dbReference type="GO" id="GO:0004519">
    <property type="term" value="F:endonuclease activity"/>
    <property type="evidence" value="ECO:0007669"/>
    <property type="project" value="UniProtKB-KW"/>
</dbReference>
<dbReference type="PANTHER" id="PTHR33877">
    <property type="entry name" value="SLL1193 PROTEIN"/>
    <property type="match status" value="1"/>
</dbReference>
<dbReference type="Gene3D" id="1.10.30.50">
    <property type="match status" value="1"/>
</dbReference>
<dbReference type="PANTHER" id="PTHR33877:SF2">
    <property type="entry name" value="OS07G0170200 PROTEIN"/>
    <property type="match status" value="1"/>
</dbReference>
<keyword evidence="2" id="KW-0378">Hydrolase</keyword>
<reference evidence="2 3" key="1">
    <citation type="submission" date="2016-10" db="EMBL/GenBank/DDBJ databases">
        <authorList>
            <person name="de Groot N.N."/>
        </authorList>
    </citation>
    <scope>NUCLEOTIDE SEQUENCE [LARGE SCALE GENOMIC DNA]</scope>
    <source>
        <strain evidence="2 3">CGMCC 1.7056</strain>
    </source>
</reference>
<dbReference type="EMBL" id="FOLB01000005">
    <property type="protein sequence ID" value="SFC29468.1"/>
    <property type="molecule type" value="Genomic_DNA"/>
</dbReference>
<dbReference type="CDD" id="cd00085">
    <property type="entry name" value="HNHc"/>
    <property type="match status" value="1"/>
</dbReference>
<keyword evidence="2" id="KW-0540">Nuclease</keyword>